<accession>A0ABV9TFM7</accession>
<sequence>MLVLALLTVLTALLDRPEPSPQAEEETLSCEPYGLELEAPVRQRQSAEDRGLFDGDLFGPAERTQDRFDLAFGHAGVTSSYHVLAQGVDWSRPVGVVFRLHGDGAWEFESPEYNVSCLAEVARTHNMILVVPRTPDRAGAITWWEESERNAAWFRALVEERLLQDYDIDRSRTWLTGYSGGAQLIARELLADHVDLVPGGGAILLGGGQAPPEAEAQPTREQLRDLRLHWDVGEDDDGTDPDATFDALRAARDGYRWYADAGYEGVKLRVRENVDHFELPDVRILDRVLTRAEKDREAAAG</sequence>
<comment type="caution">
    <text evidence="1">The sequence shown here is derived from an EMBL/GenBank/DDBJ whole genome shotgun (WGS) entry which is preliminary data.</text>
</comment>
<reference evidence="2" key="1">
    <citation type="journal article" date="2019" name="Int. J. Syst. Evol. Microbiol.">
        <title>The Global Catalogue of Microorganisms (GCM) 10K type strain sequencing project: providing services to taxonomists for standard genome sequencing and annotation.</title>
        <authorList>
            <consortium name="The Broad Institute Genomics Platform"/>
            <consortium name="The Broad Institute Genome Sequencing Center for Infectious Disease"/>
            <person name="Wu L."/>
            <person name="Ma J."/>
        </authorList>
    </citation>
    <scope>NUCLEOTIDE SEQUENCE [LARGE SCALE GENOMIC DNA]</scope>
    <source>
        <strain evidence="2">CGMCC 4.6946</strain>
    </source>
</reference>
<dbReference type="EMBL" id="JBHSIW010000003">
    <property type="protein sequence ID" value="MFC4902333.1"/>
    <property type="molecule type" value="Genomic_DNA"/>
</dbReference>
<organism evidence="1 2">
    <name type="scientific">Kocuria oceani</name>
    <dbReference type="NCBI Taxonomy" id="988827"/>
    <lineage>
        <taxon>Bacteria</taxon>
        <taxon>Bacillati</taxon>
        <taxon>Actinomycetota</taxon>
        <taxon>Actinomycetes</taxon>
        <taxon>Micrococcales</taxon>
        <taxon>Micrococcaceae</taxon>
        <taxon>Kocuria</taxon>
    </lineage>
</organism>
<name>A0ABV9TFM7_9MICC</name>
<dbReference type="SUPFAM" id="SSF53474">
    <property type="entry name" value="alpha/beta-Hydrolases"/>
    <property type="match status" value="1"/>
</dbReference>
<evidence type="ECO:0000313" key="2">
    <source>
        <dbReference type="Proteomes" id="UP001595797"/>
    </source>
</evidence>
<proteinExistence type="predicted"/>
<dbReference type="InterPro" id="IPR029058">
    <property type="entry name" value="AB_hydrolase_fold"/>
</dbReference>
<keyword evidence="2" id="KW-1185">Reference proteome</keyword>
<evidence type="ECO:0000313" key="1">
    <source>
        <dbReference type="EMBL" id="MFC4902333.1"/>
    </source>
</evidence>
<evidence type="ECO:0008006" key="3">
    <source>
        <dbReference type="Google" id="ProtNLM"/>
    </source>
</evidence>
<gene>
    <name evidence="1" type="ORF">ACFPCS_01980</name>
</gene>
<dbReference type="Gene3D" id="3.40.50.1820">
    <property type="entry name" value="alpha/beta hydrolase"/>
    <property type="match status" value="1"/>
</dbReference>
<dbReference type="RefSeq" id="WP_277551046.1">
    <property type="nucleotide sequence ID" value="NZ_JARAMH010000006.1"/>
</dbReference>
<protein>
    <recommendedName>
        <fullName evidence="3">Poly(3-hydroxybutyrate) depolymerase</fullName>
    </recommendedName>
</protein>
<dbReference type="Proteomes" id="UP001595797">
    <property type="component" value="Unassembled WGS sequence"/>
</dbReference>